<evidence type="ECO:0000259" key="4">
    <source>
        <dbReference type="PROSITE" id="PS01124"/>
    </source>
</evidence>
<dbReference type="PRINTS" id="PR00032">
    <property type="entry name" value="HTHARAC"/>
</dbReference>
<dbReference type="SUPFAM" id="SSF46689">
    <property type="entry name" value="Homeodomain-like"/>
    <property type="match status" value="2"/>
</dbReference>
<dbReference type="PANTHER" id="PTHR46796">
    <property type="entry name" value="HTH-TYPE TRANSCRIPTIONAL ACTIVATOR RHAS-RELATED"/>
    <property type="match status" value="1"/>
</dbReference>
<dbReference type="SMART" id="SM00342">
    <property type="entry name" value="HTH_ARAC"/>
    <property type="match status" value="1"/>
</dbReference>
<dbReference type="Pfam" id="PF12852">
    <property type="entry name" value="Cupin_6"/>
    <property type="match status" value="1"/>
</dbReference>
<dbReference type="InterPro" id="IPR011051">
    <property type="entry name" value="RmlC_Cupin_sf"/>
</dbReference>
<keyword evidence="1" id="KW-0805">Transcription regulation</keyword>
<name>A0A7G6Y9N9_9MICO</name>
<dbReference type="PROSITE" id="PS00041">
    <property type="entry name" value="HTH_ARAC_FAMILY_1"/>
    <property type="match status" value="1"/>
</dbReference>
<gene>
    <name evidence="5" type="ORF">F1C12_08695</name>
</gene>
<proteinExistence type="predicted"/>
<dbReference type="PROSITE" id="PS01124">
    <property type="entry name" value="HTH_ARAC_FAMILY_2"/>
    <property type="match status" value="1"/>
</dbReference>
<dbReference type="PANTHER" id="PTHR46796:SF7">
    <property type="entry name" value="ARAC FAMILY TRANSCRIPTIONAL REGULATOR"/>
    <property type="match status" value="1"/>
</dbReference>
<dbReference type="Gene3D" id="1.10.10.60">
    <property type="entry name" value="Homeodomain-like"/>
    <property type="match status" value="2"/>
</dbReference>
<evidence type="ECO:0000256" key="1">
    <source>
        <dbReference type="ARBA" id="ARBA00023015"/>
    </source>
</evidence>
<dbReference type="Proteomes" id="UP000515511">
    <property type="component" value="Chromosome"/>
</dbReference>
<accession>A0A7G6Y9N9</accession>
<reference evidence="6" key="1">
    <citation type="submission" date="2019-09" db="EMBL/GenBank/DDBJ databases">
        <title>Antimicrobial potential of Antarctic Bacteria.</title>
        <authorList>
            <person name="Benaud N."/>
            <person name="Edwards R.J."/>
            <person name="Ferrari B.C."/>
        </authorList>
    </citation>
    <scope>NUCLEOTIDE SEQUENCE [LARGE SCALE GENOMIC DNA]</scope>
    <source>
        <strain evidence="6">INR9</strain>
    </source>
</reference>
<dbReference type="InterPro" id="IPR032783">
    <property type="entry name" value="AraC_lig"/>
</dbReference>
<dbReference type="Pfam" id="PF12833">
    <property type="entry name" value="HTH_18"/>
    <property type="match status" value="1"/>
</dbReference>
<organism evidence="5 6">
    <name type="scientific">Leifsonia shinshuensis</name>
    <dbReference type="NCBI Taxonomy" id="150026"/>
    <lineage>
        <taxon>Bacteria</taxon>
        <taxon>Bacillati</taxon>
        <taxon>Actinomycetota</taxon>
        <taxon>Actinomycetes</taxon>
        <taxon>Micrococcales</taxon>
        <taxon>Microbacteriaceae</taxon>
        <taxon>Leifsonia</taxon>
    </lineage>
</organism>
<dbReference type="InterPro" id="IPR050204">
    <property type="entry name" value="AraC_XylS_family_regulators"/>
</dbReference>
<dbReference type="InterPro" id="IPR020449">
    <property type="entry name" value="Tscrpt_reg_AraC-type_HTH"/>
</dbReference>
<protein>
    <submittedName>
        <fullName evidence="5">AraC family transcriptional regulator</fullName>
    </submittedName>
</protein>
<dbReference type="GO" id="GO:0003700">
    <property type="term" value="F:DNA-binding transcription factor activity"/>
    <property type="evidence" value="ECO:0007669"/>
    <property type="project" value="InterPro"/>
</dbReference>
<evidence type="ECO:0000256" key="3">
    <source>
        <dbReference type="ARBA" id="ARBA00023163"/>
    </source>
</evidence>
<evidence type="ECO:0000313" key="6">
    <source>
        <dbReference type="Proteomes" id="UP000515511"/>
    </source>
</evidence>
<dbReference type="KEGG" id="lse:F1C12_08695"/>
<dbReference type="RefSeq" id="WP_185278366.1">
    <property type="nucleotide sequence ID" value="NZ_CP043641.1"/>
</dbReference>
<evidence type="ECO:0000256" key="2">
    <source>
        <dbReference type="ARBA" id="ARBA00023125"/>
    </source>
</evidence>
<dbReference type="SUPFAM" id="SSF51182">
    <property type="entry name" value="RmlC-like cupins"/>
    <property type="match status" value="1"/>
</dbReference>
<sequence>MDGISRLLRMARLEATLDKRCRLAGSTRMEVDPEGARDIPFHVLLEGECTLEVGGELYPMKAGDVAVIPSGGVHRILTAGTGAVHGTVERRGTSLAFTSSAEGGSPVMDLFCGHYNVGAGAGAILFGSLPTPTLASVFDSEDGRAALTRLAELMRSEAEHDTEGSAAIMSALCTVLIALVLRTSGTAGGRARLWTANPDDQLGGVIRRILAEPGEDWSIIALSRQLAMSRATFIRRFSAGTGMTYGVFLTRARLMTAADLLVSSDSTISTIAARVGYQSESAFSRAFRTAVGETPARFRRQQRQLSTDSS</sequence>
<dbReference type="EMBL" id="CP043641">
    <property type="protein sequence ID" value="QNE35204.1"/>
    <property type="molecule type" value="Genomic_DNA"/>
</dbReference>
<dbReference type="InterPro" id="IPR018062">
    <property type="entry name" value="HTH_AraC-typ_CS"/>
</dbReference>
<dbReference type="InterPro" id="IPR018060">
    <property type="entry name" value="HTH_AraC"/>
</dbReference>
<dbReference type="InterPro" id="IPR014710">
    <property type="entry name" value="RmlC-like_jellyroll"/>
</dbReference>
<dbReference type="AlphaFoldDB" id="A0A7G6Y9N9"/>
<feature type="domain" description="HTH araC/xylS-type" evidence="4">
    <location>
        <begin position="200"/>
        <end position="301"/>
    </location>
</feature>
<dbReference type="InterPro" id="IPR009057">
    <property type="entry name" value="Homeodomain-like_sf"/>
</dbReference>
<keyword evidence="3" id="KW-0804">Transcription</keyword>
<dbReference type="GO" id="GO:0043565">
    <property type="term" value="F:sequence-specific DNA binding"/>
    <property type="evidence" value="ECO:0007669"/>
    <property type="project" value="InterPro"/>
</dbReference>
<evidence type="ECO:0000313" key="5">
    <source>
        <dbReference type="EMBL" id="QNE35204.1"/>
    </source>
</evidence>
<keyword evidence="2" id="KW-0238">DNA-binding</keyword>
<dbReference type="Gene3D" id="2.60.120.10">
    <property type="entry name" value="Jelly Rolls"/>
    <property type="match status" value="1"/>
</dbReference>